<dbReference type="EMBL" id="CAJNOH010000266">
    <property type="protein sequence ID" value="CAF0975789.1"/>
    <property type="molecule type" value="Genomic_DNA"/>
</dbReference>
<evidence type="ECO:0000313" key="8">
    <source>
        <dbReference type="Proteomes" id="UP000663870"/>
    </source>
</evidence>
<name>A0A814CZ37_9BILA</name>
<keyword evidence="8" id="KW-1185">Reference proteome</keyword>
<dbReference type="Proteomes" id="UP000663870">
    <property type="component" value="Unassembled WGS sequence"/>
</dbReference>
<comment type="caution">
    <text evidence="2">The sequence shown here is derived from an EMBL/GenBank/DDBJ whole genome shotgun (WGS) entry which is preliminary data.</text>
</comment>
<evidence type="ECO:0000313" key="7">
    <source>
        <dbReference type="Proteomes" id="UP000663864"/>
    </source>
</evidence>
<evidence type="ECO:0000313" key="4">
    <source>
        <dbReference type="EMBL" id="CAF1189746.1"/>
    </source>
</evidence>
<dbReference type="EMBL" id="CAJNOL010000758">
    <property type="protein sequence ID" value="CAF1189746.1"/>
    <property type="molecule type" value="Genomic_DNA"/>
</dbReference>
<evidence type="ECO:0000313" key="3">
    <source>
        <dbReference type="EMBL" id="CAF0975789.1"/>
    </source>
</evidence>
<protein>
    <submittedName>
        <fullName evidence="2">Uncharacterized protein</fullName>
    </submittedName>
</protein>
<keyword evidence="1" id="KW-0472">Membrane</keyword>
<dbReference type="EMBL" id="CAJNOT010000341">
    <property type="protein sequence ID" value="CAF0947009.1"/>
    <property type="molecule type" value="Genomic_DNA"/>
</dbReference>
<dbReference type="Proteomes" id="UP000663854">
    <property type="component" value="Unassembled WGS sequence"/>
</dbReference>
<reference evidence="2" key="1">
    <citation type="submission" date="2021-02" db="EMBL/GenBank/DDBJ databases">
        <authorList>
            <person name="Nowell W R."/>
        </authorList>
    </citation>
    <scope>NUCLEOTIDE SEQUENCE</scope>
</reference>
<keyword evidence="1" id="KW-0812">Transmembrane</keyword>
<dbReference type="Proteomes" id="UP000663864">
    <property type="component" value="Unassembled WGS sequence"/>
</dbReference>
<sequence>MSIINKSNIPERSPSPSRTLIKNNNDNFQERIAFLQQRQINTRYHQQPYNSLKKPKINSANISSTSSIINNRTPVNLLELKQQRLIEAADRKKRIITRIISIVGVLIILLCAGIVTLTLKMSPKIDELVRTRSGQQNLFYHMSRVSTPLTTTTITTITSNNLTINSTSIFKSPFRSRQRSFI</sequence>
<organism evidence="2 7">
    <name type="scientific">Rotaria sordida</name>
    <dbReference type="NCBI Taxonomy" id="392033"/>
    <lineage>
        <taxon>Eukaryota</taxon>
        <taxon>Metazoa</taxon>
        <taxon>Spiralia</taxon>
        <taxon>Gnathifera</taxon>
        <taxon>Rotifera</taxon>
        <taxon>Eurotatoria</taxon>
        <taxon>Bdelloidea</taxon>
        <taxon>Philodinida</taxon>
        <taxon>Philodinidae</taxon>
        <taxon>Rotaria</taxon>
    </lineage>
</organism>
<dbReference type="Proteomes" id="UP000663836">
    <property type="component" value="Unassembled WGS sequence"/>
</dbReference>
<feature type="transmembrane region" description="Helical" evidence="1">
    <location>
        <begin position="99"/>
        <end position="119"/>
    </location>
</feature>
<evidence type="ECO:0000313" key="5">
    <source>
        <dbReference type="EMBL" id="CAF1211838.1"/>
    </source>
</evidence>
<dbReference type="EMBL" id="CAJNOL010000827">
    <property type="protein sequence ID" value="CAF1211838.1"/>
    <property type="molecule type" value="Genomic_DNA"/>
</dbReference>
<evidence type="ECO:0000313" key="6">
    <source>
        <dbReference type="EMBL" id="CAF3626112.1"/>
    </source>
</evidence>
<dbReference type="EMBL" id="CAJOBD010000254">
    <property type="protein sequence ID" value="CAF3626112.1"/>
    <property type="molecule type" value="Genomic_DNA"/>
</dbReference>
<keyword evidence="1" id="KW-1133">Transmembrane helix</keyword>
<evidence type="ECO:0000256" key="1">
    <source>
        <dbReference type="SAM" id="Phobius"/>
    </source>
</evidence>
<accession>A0A814CZ37</accession>
<dbReference type="AlphaFoldDB" id="A0A814CZ37"/>
<evidence type="ECO:0000313" key="2">
    <source>
        <dbReference type="EMBL" id="CAF0947009.1"/>
    </source>
</evidence>
<gene>
    <name evidence="6" type="ORF">JBS370_LOCUS5037</name>
    <name evidence="4" type="ORF">JXQ802_LOCUS23810</name>
    <name evidence="5" type="ORF">JXQ802_LOCUS24979</name>
    <name evidence="3" type="ORF">PYM288_LOCUS13352</name>
    <name evidence="2" type="ORF">ZHD862_LOCUS9790</name>
</gene>
<proteinExistence type="predicted"/>